<dbReference type="Gene3D" id="3.40.50.300">
    <property type="entry name" value="P-loop containing nucleotide triphosphate hydrolases"/>
    <property type="match status" value="1"/>
</dbReference>
<organism evidence="6 7">
    <name type="scientific">Streptomyces abyssalis</name>
    <dbReference type="NCBI Taxonomy" id="933944"/>
    <lineage>
        <taxon>Bacteria</taxon>
        <taxon>Bacillati</taxon>
        <taxon>Actinomycetota</taxon>
        <taxon>Actinomycetes</taxon>
        <taxon>Kitasatosporales</taxon>
        <taxon>Streptomycetaceae</taxon>
        <taxon>Streptomyces</taxon>
    </lineage>
</organism>
<evidence type="ECO:0000313" key="7">
    <source>
        <dbReference type="Proteomes" id="UP000176087"/>
    </source>
</evidence>
<dbReference type="InterPro" id="IPR001867">
    <property type="entry name" value="OmpR/PhoB-type_DNA-bd"/>
</dbReference>
<dbReference type="GO" id="GO:0003677">
    <property type="term" value="F:DNA binding"/>
    <property type="evidence" value="ECO:0007669"/>
    <property type="project" value="UniProtKB-UniRule"/>
</dbReference>
<dbReference type="InterPro" id="IPR027417">
    <property type="entry name" value="P-loop_NTPase"/>
</dbReference>
<dbReference type="PROSITE" id="PS51755">
    <property type="entry name" value="OMPR_PHOB"/>
    <property type="match status" value="1"/>
</dbReference>
<keyword evidence="7" id="KW-1185">Reference proteome</keyword>
<comment type="similarity">
    <text evidence="1">Belongs to the AfsR/DnrI/RedD regulatory family.</text>
</comment>
<dbReference type="Pfam" id="PF00486">
    <property type="entry name" value="Trans_reg_C"/>
    <property type="match status" value="1"/>
</dbReference>
<evidence type="ECO:0000256" key="3">
    <source>
        <dbReference type="ARBA" id="ARBA00023125"/>
    </source>
</evidence>
<dbReference type="STRING" id="933944.AN215_12640"/>
<name>A0A1E7JPW7_9ACTN</name>
<accession>A0A1E7JPW7</accession>
<dbReference type="AlphaFoldDB" id="A0A1E7JPW7"/>
<dbReference type="Pfam" id="PF03704">
    <property type="entry name" value="BTAD"/>
    <property type="match status" value="1"/>
</dbReference>
<dbReference type="InterPro" id="IPR036388">
    <property type="entry name" value="WH-like_DNA-bd_sf"/>
</dbReference>
<proteinExistence type="inferred from homology"/>
<reference evidence="6 7" key="1">
    <citation type="journal article" date="2016" name="Front. Microbiol.">
        <title>Comparative Genomics Analysis of Streptomyces Species Reveals Their Adaptation to the Marine Environment and Their Diversity at the Genomic Level.</title>
        <authorList>
            <person name="Tian X."/>
            <person name="Zhang Z."/>
            <person name="Yang T."/>
            <person name="Chen M."/>
            <person name="Li J."/>
            <person name="Chen F."/>
            <person name="Yang J."/>
            <person name="Li W."/>
            <person name="Zhang B."/>
            <person name="Zhang Z."/>
            <person name="Wu J."/>
            <person name="Zhang C."/>
            <person name="Long L."/>
            <person name="Xiao J."/>
        </authorList>
    </citation>
    <scope>NUCLEOTIDE SEQUENCE [LARGE SCALE GENOMIC DNA]</scope>
    <source>
        <strain evidence="6 7">SCSIO 10390</strain>
    </source>
</reference>
<dbReference type="GO" id="GO:0043531">
    <property type="term" value="F:ADP binding"/>
    <property type="evidence" value="ECO:0007669"/>
    <property type="project" value="InterPro"/>
</dbReference>
<comment type="caution">
    <text evidence="6">The sequence shown here is derived from an EMBL/GenBank/DDBJ whole genome shotgun (WGS) entry which is preliminary data.</text>
</comment>
<dbReference type="PANTHER" id="PTHR47691">
    <property type="entry name" value="REGULATOR-RELATED"/>
    <property type="match status" value="1"/>
</dbReference>
<dbReference type="SMART" id="SM01043">
    <property type="entry name" value="BTAD"/>
    <property type="match status" value="1"/>
</dbReference>
<dbReference type="InterPro" id="IPR005158">
    <property type="entry name" value="BTAD"/>
</dbReference>
<dbReference type="SUPFAM" id="SSF48452">
    <property type="entry name" value="TPR-like"/>
    <property type="match status" value="3"/>
</dbReference>
<evidence type="ECO:0000256" key="4">
    <source>
        <dbReference type="PROSITE-ProRule" id="PRU01091"/>
    </source>
</evidence>
<evidence type="ECO:0000313" key="6">
    <source>
        <dbReference type="EMBL" id="OEU90339.1"/>
    </source>
</evidence>
<dbReference type="GO" id="GO:0006355">
    <property type="term" value="P:regulation of DNA-templated transcription"/>
    <property type="evidence" value="ECO:0007669"/>
    <property type="project" value="InterPro"/>
</dbReference>
<dbReference type="PANTHER" id="PTHR47691:SF3">
    <property type="entry name" value="HTH-TYPE TRANSCRIPTIONAL REGULATOR RV0890C-RELATED"/>
    <property type="match status" value="1"/>
</dbReference>
<sequence length="1024" mass="111355">MELRILLLGAVELRAGEECVLLKAPKERLTLAALAWDAGRTVSVDTLIHRVWDDHPPAKPREALYVHLHHIRKALSALAGSDGPTISNSSHTYTLQADPDAVDLRRYLILLDQARWLADGGSDREALAAVHEAFRLWGGEPLAGLPGAWAAQLRSFVEERNLTTARLQAEVALRLGHYAEAITGLQPLADHEPADESLAGQLALALHGCGRTEAASRLLQRTRQYILRESGSEPGAELQHIHRGVLARTPVTVLLPSHSSPASPAPIPDTLPPDVPWVGRQAELEQLTGMMASAVEETDGTAFTAAAVTGMPGSGKTALAVHAAHQLREHFPDGRLFLELRGHAPHLPPMSPAEAIGELLRLLGTPPAAVPQDLNGLIALWRNLARGRRFVAILDDAASVEQIYPLLAGDFSSFILVTSRHRLTGLPNVHHLALDVLSRTDAVALLQRLLGDEEQTPDAGGAATLARLCGDLPLALTLIARRLLSRPTWRVSDLVERFSRARRRLPEIRDRHGAMASALDISYKALTSTQQRVFRRLGMHIGSELGPEAAASLAGLPLEEVEHALEELLACCLISEPAPHRYRLHDLLREYASTLAEEDTAAENQHALDRLLLHYLHTADRVDRRAYPHRLRIALPADATAPPVRHDTDPQQWFTIEAPSLLAALEYARTHGSPQQAALLTHTLAGFLSSEGYLSTATPLLRAAVTHWQTTGDRAAQGRALIDLAGVCAGAGYYDEALHSAQEALKLAQQTDDEELEAEALHQQSITCWHTTQNTDAFSLQQRALRLRLAGTDRLQQGRSYNVLGMICLGLERHKDALKYFLDGRARFHDVGDRRGQFVAVHNLAELHKEAGNLDSAIGAYRQAISLSQAPVGTGQCAILQMNLADTLCRHGRPKEALGLYDKALPALRSSGDRRSEAIAHIGIGQALHAAGRSEQALPHYTAALTIARTIRATLEECQALRALGEVEATTGRLAQARRHLNASLALSRKINSGMEEIETLRALSDLQRNGTLSSGTQGDDMST</sequence>
<keyword evidence="2" id="KW-0902">Two-component regulatory system</keyword>
<dbReference type="Gene3D" id="1.25.40.10">
    <property type="entry name" value="Tetratricopeptide repeat domain"/>
    <property type="match status" value="3"/>
</dbReference>
<dbReference type="GO" id="GO:0000160">
    <property type="term" value="P:phosphorelay signal transduction system"/>
    <property type="evidence" value="ECO:0007669"/>
    <property type="project" value="UniProtKB-KW"/>
</dbReference>
<dbReference type="SMART" id="SM00028">
    <property type="entry name" value="TPR"/>
    <property type="match status" value="6"/>
</dbReference>
<dbReference type="PRINTS" id="PR00364">
    <property type="entry name" value="DISEASERSIST"/>
</dbReference>
<feature type="domain" description="OmpR/PhoB-type" evidence="5">
    <location>
        <begin position="1"/>
        <end position="97"/>
    </location>
</feature>
<dbReference type="InterPro" id="IPR019734">
    <property type="entry name" value="TPR_rpt"/>
</dbReference>
<feature type="DNA-binding region" description="OmpR/PhoB-type" evidence="4">
    <location>
        <begin position="1"/>
        <end position="97"/>
    </location>
</feature>
<dbReference type="CDD" id="cd15831">
    <property type="entry name" value="BTAD"/>
    <property type="match status" value="1"/>
</dbReference>
<dbReference type="Gene3D" id="1.10.10.10">
    <property type="entry name" value="Winged helix-like DNA-binding domain superfamily/Winged helix DNA-binding domain"/>
    <property type="match status" value="2"/>
</dbReference>
<dbReference type="Pfam" id="PF13181">
    <property type="entry name" value="TPR_8"/>
    <property type="match status" value="1"/>
</dbReference>
<dbReference type="Proteomes" id="UP000176087">
    <property type="component" value="Unassembled WGS sequence"/>
</dbReference>
<dbReference type="EMBL" id="LJGT01000038">
    <property type="protein sequence ID" value="OEU90339.1"/>
    <property type="molecule type" value="Genomic_DNA"/>
</dbReference>
<evidence type="ECO:0000259" key="5">
    <source>
        <dbReference type="PROSITE" id="PS51755"/>
    </source>
</evidence>
<evidence type="ECO:0000256" key="2">
    <source>
        <dbReference type="ARBA" id="ARBA00023012"/>
    </source>
</evidence>
<dbReference type="SUPFAM" id="SSF52540">
    <property type="entry name" value="P-loop containing nucleoside triphosphate hydrolases"/>
    <property type="match status" value="1"/>
</dbReference>
<dbReference type="InterPro" id="IPR011990">
    <property type="entry name" value="TPR-like_helical_dom_sf"/>
</dbReference>
<evidence type="ECO:0000256" key="1">
    <source>
        <dbReference type="ARBA" id="ARBA00005820"/>
    </source>
</evidence>
<dbReference type="PATRIC" id="fig|933944.5.peg.5582"/>
<dbReference type="Pfam" id="PF13424">
    <property type="entry name" value="TPR_12"/>
    <property type="match status" value="2"/>
</dbReference>
<keyword evidence="3 4" id="KW-0238">DNA-binding</keyword>
<dbReference type="SMART" id="SM00862">
    <property type="entry name" value="Trans_reg_C"/>
    <property type="match status" value="1"/>
</dbReference>
<dbReference type="InterPro" id="IPR016032">
    <property type="entry name" value="Sig_transdc_resp-reg_C-effctor"/>
</dbReference>
<gene>
    <name evidence="6" type="ORF">AN215_12640</name>
</gene>
<protein>
    <recommendedName>
        <fullName evidence="5">OmpR/PhoB-type domain-containing protein</fullName>
    </recommendedName>
</protein>
<dbReference type="SUPFAM" id="SSF46894">
    <property type="entry name" value="C-terminal effector domain of the bipartite response regulators"/>
    <property type="match status" value="1"/>
</dbReference>